<dbReference type="RefSeq" id="WP_079490904.1">
    <property type="nucleotide sequence ID" value="NZ_FUZT01000004.1"/>
</dbReference>
<dbReference type="STRING" id="36842.SAMN02194393_01732"/>
<keyword evidence="2" id="KW-1185">Reference proteome</keyword>
<dbReference type="Proteomes" id="UP000190285">
    <property type="component" value="Unassembled WGS sequence"/>
</dbReference>
<name>A0A1T5KEB9_9FIRM</name>
<proteinExistence type="predicted"/>
<reference evidence="2" key="1">
    <citation type="submission" date="2017-02" db="EMBL/GenBank/DDBJ databases">
        <authorList>
            <person name="Varghese N."/>
            <person name="Submissions S."/>
        </authorList>
    </citation>
    <scope>NUCLEOTIDE SEQUENCE [LARGE SCALE GENOMIC DNA]</scope>
    <source>
        <strain evidence="2">M1</strain>
    </source>
</reference>
<evidence type="ECO:0000313" key="2">
    <source>
        <dbReference type="Proteomes" id="UP000190285"/>
    </source>
</evidence>
<dbReference type="EMBL" id="FUZT01000004">
    <property type="protein sequence ID" value="SKC62031.1"/>
    <property type="molecule type" value="Genomic_DNA"/>
</dbReference>
<accession>A0A1T5KEB9</accession>
<evidence type="ECO:0000313" key="1">
    <source>
        <dbReference type="EMBL" id="SKC62031.1"/>
    </source>
</evidence>
<dbReference type="AlphaFoldDB" id="A0A1T5KEB9"/>
<organism evidence="1 2">
    <name type="scientific">Maledivibacter halophilus</name>
    <dbReference type="NCBI Taxonomy" id="36842"/>
    <lineage>
        <taxon>Bacteria</taxon>
        <taxon>Bacillati</taxon>
        <taxon>Bacillota</taxon>
        <taxon>Clostridia</taxon>
        <taxon>Peptostreptococcales</taxon>
        <taxon>Caminicellaceae</taxon>
        <taxon>Maledivibacter</taxon>
    </lineage>
</organism>
<gene>
    <name evidence="1" type="ORF">SAMN02194393_01732</name>
</gene>
<protein>
    <submittedName>
        <fullName evidence="1">Uncharacterized protein</fullName>
    </submittedName>
</protein>
<sequence>MAKYIRAVPERKDMLKKSELKVNLDIGDRVSVKYKEKGRHGKKEVKGKVILNDMKHPYFQIHTGHVRKSFLKVDVVIGAIEVKRIS</sequence>